<name>A0AAV7PTH4_PLEWA</name>
<keyword evidence="3" id="KW-1185">Reference proteome</keyword>
<dbReference type="EMBL" id="JANPWB010000011">
    <property type="protein sequence ID" value="KAJ1130285.1"/>
    <property type="molecule type" value="Genomic_DNA"/>
</dbReference>
<evidence type="ECO:0000313" key="3">
    <source>
        <dbReference type="Proteomes" id="UP001066276"/>
    </source>
</evidence>
<organism evidence="2 3">
    <name type="scientific">Pleurodeles waltl</name>
    <name type="common">Iberian ribbed newt</name>
    <dbReference type="NCBI Taxonomy" id="8319"/>
    <lineage>
        <taxon>Eukaryota</taxon>
        <taxon>Metazoa</taxon>
        <taxon>Chordata</taxon>
        <taxon>Craniata</taxon>
        <taxon>Vertebrata</taxon>
        <taxon>Euteleostomi</taxon>
        <taxon>Amphibia</taxon>
        <taxon>Batrachia</taxon>
        <taxon>Caudata</taxon>
        <taxon>Salamandroidea</taxon>
        <taxon>Salamandridae</taxon>
        <taxon>Pleurodelinae</taxon>
        <taxon>Pleurodeles</taxon>
    </lineage>
</organism>
<proteinExistence type="predicted"/>
<evidence type="ECO:0000313" key="2">
    <source>
        <dbReference type="EMBL" id="KAJ1130285.1"/>
    </source>
</evidence>
<sequence length="114" mass="11407">MPVNGVTKGGGGPLTPQRLGKKRLLPSKLAASNAVGSGDPRSLAQLATAIPFALGTVGEDLNLLGAARKTERAESDLPVNFGTALPSVVPMGTGLGGESASSQKTMASYLISSC</sequence>
<protein>
    <submittedName>
        <fullName evidence="2">Uncharacterized protein</fullName>
    </submittedName>
</protein>
<accession>A0AAV7PTH4</accession>
<comment type="caution">
    <text evidence="2">The sequence shown here is derived from an EMBL/GenBank/DDBJ whole genome shotgun (WGS) entry which is preliminary data.</text>
</comment>
<gene>
    <name evidence="2" type="ORF">NDU88_008639</name>
</gene>
<dbReference type="Proteomes" id="UP001066276">
    <property type="component" value="Chromosome 7"/>
</dbReference>
<reference evidence="2" key="1">
    <citation type="journal article" date="2022" name="bioRxiv">
        <title>Sequencing and chromosome-scale assembly of the giantPleurodeles waltlgenome.</title>
        <authorList>
            <person name="Brown T."/>
            <person name="Elewa A."/>
            <person name="Iarovenko S."/>
            <person name="Subramanian E."/>
            <person name="Araus A.J."/>
            <person name="Petzold A."/>
            <person name="Susuki M."/>
            <person name="Suzuki K.-i.T."/>
            <person name="Hayashi T."/>
            <person name="Toyoda A."/>
            <person name="Oliveira C."/>
            <person name="Osipova E."/>
            <person name="Leigh N.D."/>
            <person name="Simon A."/>
            <person name="Yun M.H."/>
        </authorList>
    </citation>
    <scope>NUCLEOTIDE SEQUENCE</scope>
    <source>
        <strain evidence="2">20211129_DDA</strain>
        <tissue evidence="2">Liver</tissue>
    </source>
</reference>
<evidence type="ECO:0000256" key="1">
    <source>
        <dbReference type="SAM" id="MobiDB-lite"/>
    </source>
</evidence>
<feature type="region of interest" description="Disordered" evidence="1">
    <location>
        <begin position="1"/>
        <end position="21"/>
    </location>
</feature>
<dbReference type="AlphaFoldDB" id="A0AAV7PTH4"/>